<evidence type="ECO:0000256" key="7">
    <source>
        <dbReference type="ARBA" id="ARBA00022824"/>
    </source>
</evidence>
<comment type="caution">
    <text evidence="14">The sequence shown here is derived from an EMBL/GenBank/DDBJ whole genome shotgun (WGS) entry which is preliminary data.</text>
</comment>
<evidence type="ECO:0000256" key="10">
    <source>
        <dbReference type="ARBA" id="ARBA00023004"/>
    </source>
</evidence>
<keyword evidence="11" id="KW-0503">Monooxygenase</keyword>
<evidence type="ECO:0000256" key="2">
    <source>
        <dbReference type="ARBA" id="ARBA00004174"/>
    </source>
</evidence>
<evidence type="ECO:0000256" key="3">
    <source>
        <dbReference type="ARBA" id="ARBA00004406"/>
    </source>
</evidence>
<name>A0ABQ7SSA7_PHRPL</name>
<feature type="region of interest" description="Disordered" evidence="13">
    <location>
        <begin position="41"/>
        <end position="68"/>
    </location>
</feature>
<gene>
    <name evidence="14" type="ORF">JD844_020183</name>
</gene>
<evidence type="ECO:0000256" key="9">
    <source>
        <dbReference type="ARBA" id="ARBA00023002"/>
    </source>
</evidence>
<dbReference type="PANTHER" id="PTHR24300">
    <property type="entry name" value="CYTOCHROME P450 508A4-RELATED"/>
    <property type="match status" value="1"/>
</dbReference>
<dbReference type="Proteomes" id="UP000826234">
    <property type="component" value="Unassembled WGS sequence"/>
</dbReference>
<dbReference type="PANTHER" id="PTHR24300:SF356">
    <property type="entry name" value="CYTOCHROME P450 2E1"/>
    <property type="match status" value="1"/>
</dbReference>
<reference evidence="14 15" key="1">
    <citation type="journal article" date="2022" name="Gigascience">
        <title>A chromosome-level genome assembly and annotation of the desert horned lizard, Phrynosoma platyrhinos, provides insight into chromosomal rearrangements among reptiles.</title>
        <authorList>
            <person name="Koochekian N."/>
            <person name="Ascanio A."/>
            <person name="Farleigh K."/>
            <person name="Card D.C."/>
            <person name="Schield D.R."/>
            <person name="Castoe T.A."/>
            <person name="Jezkova T."/>
        </authorList>
    </citation>
    <scope>NUCLEOTIDE SEQUENCE [LARGE SCALE GENOMIC DNA]</scope>
    <source>
        <strain evidence="14">NK-2021</strain>
    </source>
</reference>
<dbReference type="EMBL" id="JAIPUX010003289">
    <property type="protein sequence ID" value="KAH0620179.1"/>
    <property type="molecule type" value="Genomic_DNA"/>
</dbReference>
<keyword evidence="8" id="KW-0492">Microsome</keyword>
<keyword evidence="9" id="KW-0560">Oxidoreductase</keyword>
<evidence type="ECO:0000313" key="15">
    <source>
        <dbReference type="Proteomes" id="UP000826234"/>
    </source>
</evidence>
<dbReference type="PRINTS" id="PR00463">
    <property type="entry name" value="EP450I"/>
</dbReference>
<keyword evidence="7" id="KW-0256">Endoplasmic reticulum</keyword>
<evidence type="ECO:0000256" key="6">
    <source>
        <dbReference type="ARBA" id="ARBA00022723"/>
    </source>
</evidence>
<evidence type="ECO:0000256" key="11">
    <source>
        <dbReference type="ARBA" id="ARBA00023033"/>
    </source>
</evidence>
<dbReference type="Pfam" id="PF00067">
    <property type="entry name" value="p450"/>
    <property type="match status" value="1"/>
</dbReference>
<protein>
    <recommendedName>
        <fullName evidence="5">unspecific monooxygenase</fullName>
        <ecNumber evidence="5">1.14.14.1</ecNumber>
    </recommendedName>
</protein>
<dbReference type="PRINTS" id="PR00385">
    <property type="entry name" value="P450"/>
</dbReference>
<dbReference type="EC" id="1.14.14.1" evidence="5"/>
<evidence type="ECO:0000256" key="12">
    <source>
        <dbReference type="ARBA" id="ARBA00023136"/>
    </source>
</evidence>
<dbReference type="InterPro" id="IPR001128">
    <property type="entry name" value="Cyt_P450"/>
</dbReference>
<dbReference type="SUPFAM" id="SSF48264">
    <property type="entry name" value="Cytochrome P450"/>
    <property type="match status" value="1"/>
</dbReference>
<comment type="similarity">
    <text evidence="4">Belongs to the cytochrome P450 family.</text>
</comment>
<sequence>MPWPLFLGDTNGPHARPLPLPLPLPLPPQILRFLQWNPRQRNEAAPAETQPDPTPAPLNEEEEGEKHNEASEFTIESLVLSAVDLFGAGTETTSTTLRYGLLILQKYPEIEGKVQEEIDRVVGRSRRPCMADRGQMPYTDAVIHEIQRFISLVPLSLPHAVVKDTPFRQYIIPKVSPLFVPQEPKMVLL</sequence>
<organism evidence="14 15">
    <name type="scientific">Phrynosoma platyrhinos</name>
    <name type="common">Desert horned lizard</name>
    <dbReference type="NCBI Taxonomy" id="52577"/>
    <lineage>
        <taxon>Eukaryota</taxon>
        <taxon>Metazoa</taxon>
        <taxon>Chordata</taxon>
        <taxon>Craniata</taxon>
        <taxon>Vertebrata</taxon>
        <taxon>Euteleostomi</taxon>
        <taxon>Lepidosauria</taxon>
        <taxon>Squamata</taxon>
        <taxon>Bifurcata</taxon>
        <taxon>Unidentata</taxon>
        <taxon>Episquamata</taxon>
        <taxon>Toxicofera</taxon>
        <taxon>Iguania</taxon>
        <taxon>Phrynosomatidae</taxon>
        <taxon>Phrynosomatinae</taxon>
        <taxon>Phrynosoma</taxon>
    </lineage>
</organism>
<evidence type="ECO:0000313" key="14">
    <source>
        <dbReference type="EMBL" id="KAH0620179.1"/>
    </source>
</evidence>
<evidence type="ECO:0000256" key="1">
    <source>
        <dbReference type="ARBA" id="ARBA00001971"/>
    </source>
</evidence>
<dbReference type="InterPro" id="IPR002401">
    <property type="entry name" value="Cyt_P450_E_grp-I"/>
</dbReference>
<evidence type="ECO:0000256" key="8">
    <source>
        <dbReference type="ARBA" id="ARBA00022848"/>
    </source>
</evidence>
<evidence type="ECO:0000256" key="13">
    <source>
        <dbReference type="SAM" id="MobiDB-lite"/>
    </source>
</evidence>
<keyword evidence="12" id="KW-0472">Membrane</keyword>
<proteinExistence type="inferred from homology"/>
<keyword evidence="6" id="KW-0479">Metal-binding</keyword>
<evidence type="ECO:0000256" key="4">
    <source>
        <dbReference type="ARBA" id="ARBA00010617"/>
    </source>
</evidence>
<keyword evidence="15" id="KW-1185">Reference proteome</keyword>
<comment type="cofactor">
    <cofactor evidence="1">
        <name>heme</name>
        <dbReference type="ChEBI" id="CHEBI:30413"/>
    </cofactor>
</comment>
<accession>A0ABQ7SSA7</accession>
<dbReference type="InterPro" id="IPR050182">
    <property type="entry name" value="Cytochrome_P450_fam2"/>
</dbReference>
<comment type="subcellular location">
    <subcellularLocation>
        <location evidence="3">Endoplasmic reticulum membrane</location>
        <topology evidence="3">Peripheral membrane protein</topology>
    </subcellularLocation>
    <subcellularLocation>
        <location evidence="2">Microsome membrane</location>
        <topology evidence="2">Peripheral membrane protein</topology>
    </subcellularLocation>
</comment>
<dbReference type="Gene3D" id="1.10.630.10">
    <property type="entry name" value="Cytochrome P450"/>
    <property type="match status" value="1"/>
</dbReference>
<dbReference type="InterPro" id="IPR036396">
    <property type="entry name" value="Cyt_P450_sf"/>
</dbReference>
<keyword evidence="10" id="KW-0408">Iron</keyword>
<evidence type="ECO:0000256" key="5">
    <source>
        <dbReference type="ARBA" id="ARBA00012109"/>
    </source>
</evidence>